<proteinExistence type="predicted"/>
<reference evidence="3" key="1">
    <citation type="journal article" date="2023" name="Commun. Biol.">
        <title>Genome analysis of Parmales, the sister group of diatoms, reveals the evolutionary specialization of diatoms from phago-mixotrophs to photoautotrophs.</title>
        <authorList>
            <person name="Ban H."/>
            <person name="Sato S."/>
            <person name="Yoshikawa S."/>
            <person name="Yamada K."/>
            <person name="Nakamura Y."/>
            <person name="Ichinomiya M."/>
            <person name="Sato N."/>
            <person name="Blanc-Mathieu R."/>
            <person name="Endo H."/>
            <person name="Kuwata A."/>
            <person name="Ogata H."/>
        </authorList>
    </citation>
    <scope>NUCLEOTIDE SEQUENCE [LARGE SCALE GENOMIC DNA]</scope>
    <source>
        <strain evidence="3">NIES 3701</strain>
    </source>
</reference>
<organism evidence="2 3">
    <name type="scientific">Triparma strigata</name>
    <dbReference type="NCBI Taxonomy" id="1606541"/>
    <lineage>
        <taxon>Eukaryota</taxon>
        <taxon>Sar</taxon>
        <taxon>Stramenopiles</taxon>
        <taxon>Ochrophyta</taxon>
        <taxon>Bolidophyceae</taxon>
        <taxon>Parmales</taxon>
        <taxon>Triparmaceae</taxon>
        <taxon>Triparma</taxon>
    </lineage>
</organism>
<gene>
    <name evidence="2" type="ORF">TrST_g9687</name>
</gene>
<feature type="transmembrane region" description="Helical" evidence="1">
    <location>
        <begin position="142"/>
        <end position="163"/>
    </location>
</feature>
<feature type="transmembrane region" description="Helical" evidence="1">
    <location>
        <begin position="15"/>
        <end position="37"/>
    </location>
</feature>
<evidence type="ECO:0000313" key="2">
    <source>
        <dbReference type="EMBL" id="GMH56921.1"/>
    </source>
</evidence>
<keyword evidence="3" id="KW-1185">Reference proteome</keyword>
<accession>A0A9W6ZRU9</accession>
<protein>
    <submittedName>
        <fullName evidence="2">Uncharacterized protein</fullName>
    </submittedName>
</protein>
<sequence>MDLFNRQLSIPDYEFFFTTIGYGIALLSFYTILTTYIQNPLLRSNTEIAQVRRAMRVIRISTISAIVLTVPLLYTNSIIEAPTSNPMTSFFSTNSAEEGGSVALGSSNSSGNGRMSWNFSVCRPIFGLLCFTSSLVADNHRFFRVTGVLMLFAQVCFDTIAAFDIAKANRMLETKCENSYDPATWDDSDLKDCLSHRDDQWWGTTELKWMFYRDTISSSIETFCLFLVCFVGVALGFRKNRYSYHEIHPRLNSSAHLWNELNKKSITTKNWMEKVKLGTSRRDEGKSRVKLM</sequence>
<dbReference type="OrthoDB" id="196618at2759"/>
<feature type="transmembrane region" description="Helical" evidence="1">
    <location>
        <begin position="216"/>
        <end position="237"/>
    </location>
</feature>
<evidence type="ECO:0000256" key="1">
    <source>
        <dbReference type="SAM" id="Phobius"/>
    </source>
</evidence>
<dbReference type="AlphaFoldDB" id="A0A9W6ZRU9"/>
<name>A0A9W6ZRU9_9STRA</name>
<keyword evidence="1" id="KW-0472">Membrane</keyword>
<dbReference type="EMBL" id="BRXY01000043">
    <property type="protein sequence ID" value="GMH56921.1"/>
    <property type="molecule type" value="Genomic_DNA"/>
</dbReference>
<keyword evidence="1" id="KW-1133">Transmembrane helix</keyword>
<dbReference type="Proteomes" id="UP001165085">
    <property type="component" value="Unassembled WGS sequence"/>
</dbReference>
<keyword evidence="1" id="KW-0812">Transmembrane</keyword>
<feature type="transmembrane region" description="Helical" evidence="1">
    <location>
        <begin position="57"/>
        <end position="79"/>
    </location>
</feature>
<comment type="caution">
    <text evidence="2">The sequence shown here is derived from an EMBL/GenBank/DDBJ whole genome shotgun (WGS) entry which is preliminary data.</text>
</comment>
<evidence type="ECO:0000313" key="3">
    <source>
        <dbReference type="Proteomes" id="UP001165085"/>
    </source>
</evidence>
<feature type="transmembrane region" description="Helical" evidence="1">
    <location>
        <begin position="117"/>
        <end position="137"/>
    </location>
</feature>